<accession>A0AAV7RGR0</accession>
<evidence type="ECO:0000256" key="1">
    <source>
        <dbReference type="SAM" id="Coils"/>
    </source>
</evidence>
<keyword evidence="1" id="KW-0175">Coiled coil</keyword>
<dbReference type="Proteomes" id="UP001066276">
    <property type="component" value="Chromosome 5"/>
</dbReference>
<keyword evidence="3" id="KW-1185">Reference proteome</keyword>
<sequence length="182" mass="20699">MKCNYRFPQTVQEVPSLAVALLQGSPTETPPQERFSKGAELGRVTSLGGLGDPLLVSNEGEIEEIEEKLKQTAALEEAKKKLEEIKGVSMGAACAPSVANVYVEDFERKFIYNEIAPFFENVSRWPRYIDDVFFIRKGEEELLEELFAWLNLGDSNLKFSMKRDKKQLEFLDVCILQRDDTL</sequence>
<gene>
    <name evidence="2" type="ORF">NDU88_002846</name>
</gene>
<dbReference type="EMBL" id="JANPWB010000009">
    <property type="protein sequence ID" value="KAJ1150048.1"/>
    <property type="molecule type" value="Genomic_DNA"/>
</dbReference>
<dbReference type="AlphaFoldDB" id="A0AAV7RGR0"/>
<proteinExistence type="predicted"/>
<evidence type="ECO:0008006" key="4">
    <source>
        <dbReference type="Google" id="ProtNLM"/>
    </source>
</evidence>
<protein>
    <recommendedName>
        <fullName evidence="4">Reverse transcriptase</fullName>
    </recommendedName>
</protein>
<comment type="caution">
    <text evidence="2">The sequence shown here is derived from an EMBL/GenBank/DDBJ whole genome shotgun (WGS) entry which is preliminary data.</text>
</comment>
<dbReference type="PANTHER" id="PTHR21301">
    <property type="entry name" value="REVERSE TRANSCRIPTASE"/>
    <property type="match status" value="1"/>
</dbReference>
<evidence type="ECO:0000313" key="2">
    <source>
        <dbReference type="EMBL" id="KAJ1150048.1"/>
    </source>
</evidence>
<dbReference type="PANTHER" id="PTHR21301:SF12">
    <property type="match status" value="1"/>
</dbReference>
<reference evidence="2" key="1">
    <citation type="journal article" date="2022" name="bioRxiv">
        <title>Sequencing and chromosome-scale assembly of the giantPleurodeles waltlgenome.</title>
        <authorList>
            <person name="Brown T."/>
            <person name="Elewa A."/>
            <person name="Iarovenko S."/>
            <person name="Subramanian E."/>
            <person name="Araus A.J."/>
            <person name="Petzold A."/>
            <person name="Susuki M."/>
            <person name="Suzuki K.-i.T."/>
            <person name="Hayashi T."/>
            <person name="Toyoda A."/>
            <person name="Oliveira C."/>
            <person name="Osipova E."/>
            <person name="Leigh N.D."/>
            <person name="Simon A."/>
            <person name="Yun M.H."/>
        </authorList>
    </citation>
    <scope>NUCLEOTIDE SEQUENCE</scope>
    <source>
        <strain evidence="2">20211129_DDA</strain>
        <tissue evidence="2">Liver</tissue>
    </source>
</reference>
<organism evidence="2 3">
    <name type="scientific">Pleurodeles waltl</name>
    <name type="common">Iberian ribbed newt</name>
    <dbReference type="NCBI Taxonomy" id="8319"/>
    <lineage>
        <taxon>Eukaryota</taxon>
        <taxon>Metazoa</taxon>
        <taxon>Chordata</taxon>
        <taxon>Craniata</taxon>
        <taxon>Vertebrata</taxon>
        <taxon>Euteleostomi</taxon>
        <taxon>Amphibia</taxon>
        <taxon>Batrachia</taxon>
        <taxon>Caudata</taxon>
        <taxon>Salamandroidea</taxon>
        <taxon>Salamandridae</taxon>
        <taxon>Pleurodelinae</taxon>
        <taxon>Pleurodeles</taxon>
    </lineage>
</organism>
<name>A0AAV7RGR0_PLEWA</name>
<evidence type="ECO:0000313" key="3">
    <source>
        <dbReference type="Proteomes" id="UP001066276"/>
    </source>
</evidence>
<feature type="coiled-coil region" evidence="1">
    <location>
        <begin position="55"/>
        <end position="85"/>
    </location>
</feature>